<evidence type="ECO:0000256" key="2">
    <source>
        <dbReference type="SAM" id="MobiDB-lite"/>
    </source>
</evidence>
<dbReference type="Proteomes" id="UP000538929">
    <property type="component" value="Unassembled WGS sequence"/>
</dbReference>
<dbReference type="InterPro" id="IPR004474">
    <property type="entry name" value="LytR_CpsA_psr"/>
</dbReference>
<proteinExistence type="inferred from homology"/>
<dbReference type="InterPro" id="IPR050922">
    <property type="entry name" value="LytR/CpsA/Psr_CW_biosynth"/>
</dbReference>
<keyword evidence="5" id="KW-1185">Reference proteome</keyword>
<comment type="similarity">
    <text evidence="1">Belongs to the LytR/CpsA/Psr (LCP) family.</text>
</comment>
<feature type="region of interest" description="Disordered" evidence="2">
    <location>
        <begin position="348"/>
        <end position="376"/>
    </location>
</feature>
<name>A0A7W3THP2_9ACTN</name>
<dbReference type="NCBIfam" id="TIGR00350">
    <property type="entry name" value="lytR_cpsA_psr"/>
    <property type="match status" value="1"/>
</dbReference>
<comment type="caution">
    <text evidence="4">The sequence shown here is derived from an EMBL/GenBank/DDBJ whole genome shotgun (WGS) entry which is preliminary data.</text>
</comment>
<accession>A0A7W3THP2</accession>
<dbReference type="Gene3D" id="3.40.630.190">
    <property type="entry name" value="LCP protein"/>
    <property type="match status" value="1"/>
</dbReference>
<organism evidence="4 5">
    <name type="scientific">Streptomyces alkaliphilus</name>
    <dbReference type="NCBI Taxonomy" id="1472722"/>
    <lineage>
        <taxon>Bacteria</taxon>
        <taxon>Bacillati</taxon>
        <taxon>Actinomycetota</taxon>
        <taxon>Actinomycetes</taxon>
        <taxon>Kitasatosporales</taxon>
        <taxon>Streptomycetaceae</taxon>
        <taxon>Streptomyces</taxon>
    </lineage>
</organism>
<feature type="compositionally biased region" description="Basic and acidic residues" evidence="2">
    <location>
        <begin position="348"/>
        <end position="360"/>
    </location>
</feature>
<dbReference type="AlphaFoldDB" id="A0A7W3THP2"/>
<protein>
    <recommendedName>
        <fullName evidence="3">Cell envelope-related transcriptional attenuator domain-containing protein</fullName>
    </recommendedName>
</protein>
<dbReference type="PANTHER" id="PTHR33392:SF6">
    <property type="entry name" value="POLYISOPRENYL-TEICHOIC ACID--PEPTIDOGLYCAN TEICHOIC ACID TRANSFERASE TAGU"/>
    <property type="match status" value="1"/>
</dbReference>
<evidence type="ECO:0000256" key="1">
    <source>
        <dbReference type="ARBA" id="ARBA00006068"/>
    </source>
</evidence>
<reference evidence="5" key="1">
    <citation type="submission" date="2019-10" db="EMBL/GenBank/DDBJ databases">
        <title>Streptomyces sp. nov., a novel actinobacterium isolated from alkaline environment.</title>
        <authorList>
            <person name="Golinska P."/>
        </authorList>
    </citation>
    <scope>NUCLEOTIDE SEQUENCE [LARGE SCALE GENOMIC DNA]</scope>
    <source>
        <strain evidence="5">DSM 42118</strain>
    </source>
</reference>
<feature type="region of interest" description="Disordered" evidence="2">
    <location>
        <begin position="1"/>
        <end position="102"/>
    </location>
</feature>
<evidence type="ECO:0000259" key="3">
    <source>
        <dbReference type="Pfam" id="PF03816"/>
    </source>
</evidence>
<evidence type="ECO:0000313" key="4">
    <source>
        <dbReference type="EMBL" id="MBB0246800.1"/>
    </source>
</evidence>
<feature type="compositionally biased region" description="Acidic residues" evidence="2">
    <location>
        <begin position="365"/>
        <end position="376"/>
    </location>
</feature>
<feature type="compositionally biased region" description="Gly residues" evidence="2">
    <location>
        <begin position="68"/>
        <end position="78"/>
    </location>
</feature>
<sequence>MRLDRNIGEVDIDAAPEADRPRDLPNGSLTFLVLGSDARPGGDGGDGEDGDGEEPDTTDANPEDGEGDGTVGGGGSPDTGGAVNAADAADAGTEGSGDSGDDARADAAMVVHIAADRTTASVVSIPRDTLVSRPECARPDGTTAPAEDRAMFNESHAVGGPVCAVRTVEELTGIRMDHYVEVDFEGFEKIIDELGGVEVTVTRAVRDRHSGLDLAEGTHLLDGGDALALVRTRKTVGDGSDLGRIQLQHSFLQALMVRVADLDLFDSPRRVYRLADTTTSAITTDTGLSSVGRLASLGRTLRDIGPEGLEMVTLPVTYDEEDPNRVRPLEPESERLWEALRADRPIPEDIIERTPAEREAASVVEDPEGDGGSGDD</sequence>
<gene>
    <name evidence="4" type="ORF">FNQ90_22440</name>
</gene>
<dbReference type="EMBL" id="VKHT01001128">
    <property type="protein sequence ID" value="MBB0246800.1"/>
    <property type="molecule type" value="Genomic_DNA"/>
</dbReference>
<dbReference type="PANTHER" id="PTHR33392">
    <property type="entry name" value="POLYISOPRENYL-TEICHOIC ACID--PEPTIDOGLYCAN TEICHOIC ACID TRANSFERASE TAGU"/>
    <property type="match status" value="1"/>
</dbReference>
<dbReference type="Pfam" id="PF03816">
    <property type="entry name" value="LytR_cpsA_psr"/>
    <property type="match status" value="1"/>
</dbReference>
<feature type="compositionally biased region" description="Acidic residues" evidence="2">
    <location>
        <begin position="45"/>
        <end position="67"/>
    </location>
</feature>
<feature type="domain" description="Cell envelope-related transcriptional attenuator" evidence="3">
    <location>
        <begin position="104"/>
        <end position="260"/>
    </location>
</feature>
<feature type="non-terminal residue" evidence="4">
    <location>
        <position position="376"/>
    </location>
</feature>
<evidence type="ECO:0000313" key="5">
    <source>
        <dbReference type="Proteomes" id="UP000538929"/>
    </source>
</evidence>
<feature type="compositionally biased region" description="Low complexity" evidence="2">
    <location>
        <begin position="79"/>
        <end position="93"/>
    </location>
</feature>